<feature type="repeat" description="ANK" evidence="3">
    <location>
        <begin position="642"/>
        <end position="674"/>
    </location>
</feature>
<sequence>MSARIVRSSLALRPMPAIQRGFRTTALSRHNESEPIGPKSSDKPMSKGANSQMIMFGGIGLALGAGFLLLMSRPDVAKDQPVDGVTNKAISSRGFNARWHGFSVISLTSLGSTISHRLLSGAEELNELNTALETPDERLATFASRLYQLHQHVGYLEAALNNASAISVRFQTTLSQSLGSCDVVSTVLNKQVMRLQAETLALLDEVFLVIYSDVLLAHTRLFAFFAKVLSLTTRDEQDVTLDSKSGREVFDHVDKACQKASQTKDILLTSTSQNYSHASSSKGPLPGDLEPPPYEPVHPSSSQSPSLEPPTSPFTKGLSSLTHSFKAMTSGLWAKPDPLSTALCQAALRGDVQQMSGLIKQGANVNGRNGEGNSPLNCAILANQEDAVRFLIGSGADVNSRDMKIPPVFLAASVGSIGVAKMLIAQGTWNANATSWTGQFYFVDVCNSENLEGIELLLENGAKPNTTNTSGRPVLAQAVKKGNLELVRLLLKYGANPDTSDMSGNSLLSIAASQDRMDMMKLLLESGTNASSKNLSGVSVLTDAISKRKLDMAQLVLDHGANASAKDLVGHPTLVLALRDSKLSQNDKIRAVKMLLDHGASPNVSDGTWGVAAVCFAMETGITELVKMMVQTGANTKKKMNSGETLLLYAIDHGRREQAKLLLEAGADANAADKKGRTPLMQAISRRDTELIRLLKANGADMNVGGCISPAELAQSMGDLEILQILGFGSSPSQGRAARAHSPPPGYESAMGKV</sequence>
<feature type="transmembrane region" description="Helical" evidence="5">
    <location>
        <begin position="53"/>
        <end position="71"/>
    </location>
</feature>
<feature type="region of interest" description="Disordered" evidence="4">
    <location>
        <begin position="21"/>
        <end position="48"/>
    </location>
</feature>
<dbReference type="SMART" id="SM00248">
    <property type="entry name" value="ANK"/>
    <property type="match status" value="11"/>
</dbReference>
<feature type="repeat" description="ANK" evidence="3">
    <location>
        <begin position="675"/>
        <end position="707"/>
    </location>
</feature>
<feature type="region of interest" description="Disordered" evidence="4">
    <location>
        <begin position="273"/>
        <end position="315"/>
    </location>
</feature>
<dbReference type="SUPFAM" id="SSF48403">
    <property type="entry name" value="Ankyrin repeat"/>
    <property type="match status" value="1"/>
</dbReference>
<reference evidence="6" key="2">
    <citation type="submission" date="2021-03" db="EMBL/GenBank/DDBJ databases">
        <authorList>
            <person name="Alouane T."/>
            <person name="Langin T."/>
            <person name="Bonhomme L."/>
        </authorList>
    </citation>
    <scope>NUCLEOTIDE SEQUENCE</scope>
    <source>
        <strain evidence="6">MDC_Fg202</strain>
    </source>
</reference>
<evidence type="ECO:0000256" key="4">
    <source>
        <dbReference type="SAM" id="MobiDB-lite"/>
    </source>
</evidence>
<keyword evidence="5" id="KW-0472">Membrane</keyword>
<dbReference type="AlphaFoldDB" id="A0A4E9E524"/>
<protein>
    <submittedName>
        <fullName evidence="7">Uncharacterized protein</fullName>
    </submittedName>
</protein>
<feature type="repeat" description="ANK" evidence="3">
    <location>
        <begin position="503"/>
        <end position="535"/>
    </location>
</feature>
<keyword evidence="2 3" id="KW-0040">ANK repeat</keyword>
<proteinExistence type="predicted"/>
<feature type="region of interest" description="Disordered" evidence="4">
    <location>
        <begin position="732"/>
        <end position="754"/>
    </location>
</feature>
<name>A0A4E9E524_GIBZA</name>
<feature type="compositionally biased region" description="Polar residues" evidence="4">
    <location>
        <begin position="273"/>
        <end position="282"/>
    </location>
</feature>
<keyword evidence="1" id="KW-0677">Repeat</keyword>
<dbReference type="Pfam" id="PF12796">
    <property type="entry name" value="Ank_2"/>
    <property type="match status" value="3"/>
</dbReference>
<dbReference type="Proteomes" id="UP000746612">
    <property type="component" value="Unassembled WGS sequence"/>
</dbReference>
<dbReference type="PANTHER" id="PTHR24198">
    <property type="entry name" value="ANKYRIN REPEAT AND PROTEIN KINASE DOMAIN-CONTAINING PROTEIN"/>
    <property type="match status" value="1"/>
</dbReference>
<evidence type="ECO:0000313" key="6">
    <source>
        <dbReference type="EMBL" id="CAG1965876.1"/>
    </source>
</evidence>
<evidence type="ECO:0000256" key="2">
    <source>
        <dbReference type="ARBA" id="ARBA00023043"/>
    </source>
</evidence>
<dbReference type="PANTHER" id="PTHR24198:SF165">
    <property type="entry name" value="ANKYRIN REPEAT-CONTAINING PROTEIN-RELATED"/>
    <property type="match status" value="1"/>
</dbReference>
<accession>A0A4E9E524</accession>
<keyword evidence="5" id="KW-0812">Transmembrane</keyword>
<dbReference type="Pfam" id="PF00023">
    <property type="entry name" value="Ank"/>
    <property type="match status" value="1"/>
</dbReference>
<dbReference type="PROSITE" id="PS50088">
    <property type="entry name" value="ANK_REPEAT"/>
    <property type="match status" value="6"/>
</dbReference>
<feature type="repeat" description="ANK" evidence="3">
    <location>
        <begin position="536"/>
        <end position="568"/>
    </location>
</feature>
<dbReference type="InterPro" id="IPR036770">
    <property type="entry name" value="Ankyrin_rpt-contain_sf"/>
</dbReference>
<reference evidence="7" key="1">
    <citation type="submission" date="2019-04" db="EMBL/GenBank/DDBJ databases">
        <authorList>
            <person name="Melise S."/>
            <person name="Noan J."/>
            <person name="Okalmin O."/>
        </authorList>
    </citation>
    <scope>NUCLEOTIDE SEQUENCE</scope>
    <source>
        <strain evidence="7">FN9</strain>
    </source>
</reference>
<dbReference type="Gene3D" id="1.25.40.20">
    <property type="entry name" value="Ankyrin repeat-containing domain"/>
    <property type="match status" value="3"/>
</dbReference>
<organism evidence="7">
    <name type="scientific">Gibberella zeae</name>
    <name type="common">Wheat head blight fungus</name>
    <name type="synonym">Fusarium graminearum</name>
    <dbReference type="NCBI Taxonomy" id="5518"/>
    <lineage>
        <taxon>Eukaryota</taxon>
        <taxon>Fungi</taxon>
        <taxon>Dikarya</taxon>
        <taxon>Ascomycota</taxon>
        <taxon>Pezizomycotina</taxon>
        <taxon>Sordariomycetes</taxon>
        <taxon>Hypocreomycetidae</taxon>
        <taxon>Hypocreales</taxon>
        <taxon>Nectriaceae</taxon>
        <taxon>Fusarium</taxon>
    </lineage>
</organism>
<dbReference type="EMBL" id="CAAKMV010000066">
    <property type="protein sequence ID" value="VIO53511.1"/>
    <property type="molecule type" value="Genomic_DNA"/>
</dbReference>
<dbReference type="PROSITE" id="PS50297">
    <property type="entry name" value="ANK_REP_REGION"/>
    <property type="match status" value="5"/>
</dbReference>
<dbReference type="EMBL" id="CAJPIJ010000071">
    <property type="protein sequence ID" value="CAG1965876.1"/>
    <property type="molecule type" value="Genomic_DNA"/>
</dbReference>
<feature type="repeat" description="ANK" evidence="3">
    <location>
        <begin position="470"/>
        <end position="502"/>
    </location>
</feature>
<evidence type="ECO:0000256" key="3">
    <source>
        <dbReference type="PROSITE-ProRule" id="PRU00023"/>
    </source>
</evidence>
<gene>
    <name evidence="7" type="ORF">FUG_LOCUS89296</name>
    <name evidence="6" type="ORF">MDCFG202_LOCUS33850</name>
</gene>
<evidence type="ECO:0000313" key="7">
    <source>
        <dbReference type="EMBL" id="VIO53511.1"/>
    </source>
</evidence>
<feature type="compositionally biased region" description="Low complexity" evidence="4">
    <location>
        <begin position="297"/>
        <end position="306"/>
    </location>
</feature>
<evidence type="ECO:0000256" key="5">
    <source>
        <dbReference type="SAM" id="Phobius"/>
    </source>
</evidence>
<evidence type="ECO:0000256" key="1">
    <source>
        <dbReference type="ARBA" id="ARBA00022737"/>
    </source>
</evidence>
<feature type="repeat" description="ANK" evidence="3">
    <location>
        <begin position="371"/>
        <end position="403"/>
    </location>
</feature>
<keyword evidence="5" id="KW-1133">Transmembrane helix</keyword>
<dbReference type="InterPro" id="IPR002110">
    <property type="entry name" value="Ankyrin_rpt"/>
</dbReference>